<accession>A0A6A6Z3M4</accession>
<dbReference type="AlphaFoldDB" id="A0A6A6Z3M4"/>
<reference evidence="3" key="3">
    <citation type="submission" date="2025-04" db="UniProtKB">
        <authorList>
            <consortium name="RefSeq"/>
        </authorList>
    </citation>
    <scope>IDENTIFICATION</scope>
    <source>
        <strain evidence="3">CBS 304.34</strain>
    </source>
</reference>
<sequence length="79" mass="8402">GHRFADIVPIFRSHPAATTLADLCTHYIKSTHGIATVYGLVCLEGRGQSFKPLIPQALGILYIPVGKKGKLPNGTVCAT</sequence>
<evidence type="ECO:0000313" key="1">
    <source>
        <dbReference type="EMBL" id="KAF2815686.1"/>
    </source>
</evidence>
<reference evidence="1 3" key="1">
    <citation type="journal article" date="2020" name="Stud. Mycol.">
        <title>101 Dothideomycetes genomes: a test case for predicting lifestyles and emergence of pathogens.</title>
        <authorList>
            <person name="Haridas S."/>
            <person name="Albert R."/>
            <person name="Binder M."/>
            <person name="Bloem J."/>
            <person name="Labutti K."/>
            <person name="Salamov A."/>
            <person name="Andreopoulos B."/>
            <person name="Baker S."/>
            <person name="Barry K."/>
            <person name="Bills G."/>
            <person name="Bluhm B."/>
            <person name="Cannon C."/>
            <person name="Castanera R."/>
            <person name="Culley D."/>
            <person name="Daum C."/>
            <person name="Ezra D."/>
            <person name="Gonzalez J."/>
            <person name="Henrissat B."/>
            <person name="Kuo A."/>
            <person name="Liang C."/>
            <person name="Lipzen A."/>
            <person name="Lutzoni F."/>
            <person name="Magnuson J."/>
            <person name="Mondo S."/>
            <person name="Nolan M."/>
            <person name="Ohm R."/>
            <person name="Pangilinan J."/>
            <person name="Park H.-J."/>
            <person name="Ramirez L."/>
            <person name="Alfaro M."/>
            <person name="Sun H."/>
            <person name="Tritt A."/>
            <person name="Yoshinaga Y."/>
            <person name="Zwiers L.-H."/>
            <person name="Turgeon B."/>
            <person name="Goodwin S."/>
            <person name="Spatafora J."/>
            <person name="Crous P."/>
            <person name="Grigoriev I."/>
        </authorList>
    </citation>
    <scope>NUCLEOTIDE SEQUENCE</scope>
    <source>
        <strain evidence="1 3">CBS 304.34</strain>
    </source>
</reference>
<keyword evidence="2" id="KW-1185">Reference proteome</keyword>
<protein>
    <submittedName>
        <fullName evidence="1 3">Uncharacterized protein</fullName>
    </submittedName>
</protein>
<proteinExistence type="predicted"/>
<dbReference type="OrthoDB" id="363185at2759"/>
<feature type="non-terminal residue" evidence="1">
    <location>
        <position position="1"/>
    </location>
</feature>
<dbReference type="Proteomes" id="UP000504636">
    <property type="component" value="Unplaced"/>
</dbReference>
<name>A0A6A6Z3M4_9PEZI</name>
<dbReference type="Gene3D" id="3.40.50.2020">
    <property type="match status" value="1"/>
</dbReference>
<dbReference type="EMBL" id="MU003693">
    <property type="protein sequence ID" value="KAF2815686.1"/>
    <property type="molecule type" value="Genomic_DNA"/>
</dbReference>
<dbReference type="InterPro" id="IPR029057">
    <property type="entry name" value="PRTase-like"/>
</dbReference>
<dbReference type="RefSeq" id="XP_033582650.1">
    <property type="nucleotide sequence ID" value="XM_033715001.1"/>
</dbReference>
<organism evidence="1">
    <name type="scientific">Mytilinidion resinicola</name>
    <dbReference type="NCBI Taxonomy" id="574789"/>
    <lineage>
        <taxon>Eukaryota</taxon>
        <taxon>Fungi</taxon>
        <taxon>Dikarya</taxon>
        <taxon>Ascomycota</taxon>
        <taxon>Pezizomycotina</taxon>
        <taxon>Dothideomycetes</taxon>
        <taxon>Pleosporomycetidae</taxon>
        <taxon>Mytilinidiales</taxon>
        <taxon>Mytilinidiaceae</taxon>
        <taxon>Mytilinidion</taxon>
    </lineage>
</organism>
<reference evidence="3" key="2">
    <citation type="submission" date="2020-04" db="EMBL/GenBank/DDBJ databases">
        <authorList>
            <consortium name="NCBI Genome Project"/>
        </authorList>
    </citation>
    <scope>NUCLEOTIDE SEQUENCE</scope>
    <source>
        <strain evidence="3">CBS 304.34</strain>
    </source>
</reference>
<evidence type="ECO:0000313" key="2">
    <source>
        <dbReference type="Proteomes" id="UP000504636"/>
    </source>
</evidence>
<evidence type="ECO:0000313" key="3">
    <source>
        <dbReference type="RefSeq" id="XP_033582650.1"/>
    </source>
</evidence>
<dbReference type="GeneID" id="54455894"/>
<gene>
    <name evidence="1 3" type="ORF">BDZ99DRAFT_375879</name>
</gene>